<keyword evidence="2" id="KW-1185">Reference proteome</keyword>
<reference evidence="1" key="1">
    <citation type="submission" date="2020-08" db="EMBL/GenBank/DDBJ databases">
        <title>Multicomponent nature underlies the extraordinary mechanical properties of spider dragline silk.</title>
        <authorList>
            <person name="Kono N."/>
            <person name="Nakamura H."/>
            <person name="Mori M."/>
            <person name="Yoshida Y."/>
            <person name="Ohtoshi R."/>
            <person name="Malay A.D."/>
            <person name="Moran D.A.P."/>
            <person name="Tomita M."/>
            <person name="Numata K."/>
            <person name="Arakawa K."/>
        </authorList>
    </citation>
    <scope>NUCLEOTIDE SEQUENCE</scope>
</reference>
<organism evidence="1 2">
    <name type="scientific">Nephila pilipes</name>
    <name type="common">Giant wood spider</name>
    <name type="synonym">Nephila maculata</name>
    <dbReference type="NCBI Taxonomy" id="299642"/>
    <lineage>
        <taxon>Eukaryota</taxon>
        <taxon>Metazoa</taxon>
        <taxon>Ecdysozoa</taxon>
        <taxon>Arthropoda</taxon>
        <taxon>Chelicerata</taxon>
        <taxon>Arachnida</taxon>
        <taxon>Araneae</taxon>
        <taxon>Araneomorphae</taxon>
        <taxon>Entelegynae</taxon>
        <taxon>Araneoidea</taxon>
        <taxon>Nephilidae</taxon>
        <taxon>Nephila</taxon>
    </lineage>
</organism>
<proteinExistence type="predicted"/>
<dbReference type="Proteomes" id="UP000887013">
    <property type="component" value="Unassembled WGS sequence"/>
</dbReference>
<accession>A0A8X6NZ81</accession>
<evidence type="ECO:0000313" key="1">
    <source>
        <dbReference type="EMBL" id="GFT39093.1"/>
    </source>
</evidence>
<evidence type="ECO:0000313" key="2">
    <source>
        <dbReference type="Proteomes" id="UP000887013"/>
    </source>
</evidence>
<dbReference type="EMBL" id="BMAW01109585">
    <property type="protein sequence ID" value="GFT39093.1"/>
    <property type="molecule type" value="Genomic_DNA"/>
</dbReference>
<dbReference type="AlphaFoldDB" id="A0A8X6NZ81"/>
<dbReference type="GO" id="GO:0003676">
    <property type="term" value="F:nucleic acid binding"/>
    <property type="evidence" value="ECO:0007669"/>
    <property type="project" value="InterPro"/>
</dbReference>
<protein>
    <submittedName>
        <fullName evidence="1">Transposable element Tcb2 transposase</fullName>
    </submittedName>
</protein>
<name>A0A8X6NZ81_NEPPI</name>
<dbReference type="OrthoDB" id="25402at2759"/>
<dbReference type="InterPro" id="IPR036397">
    <property type="entry name" value="RNaseH_sf"/>
</dbReference>
<comment type="caution">
    <text evidence="1">The sequence shown here is derived from an EMBL/GenBank/DDBJ whole genome shotgun (WGS) entry which is preliminary data.</text>
</comment>
<sequence>MSQRRHLTDSEAWRIVGRLEGVPNTSRSSRSYWSYTKCDLETGSAGRRPGQGRRPTPSLGYWHHNFDSNCPKPAPRCRTVCSPTSVILRVRHRRVRREWATEHMNWRRNEWCNVLFSDDSRFSVHPDDRRIFIWKERDA</sequence>
<gene>
    <name evidence="1" type="primary">X975_01565</name>
    <name evidence="1" type="ORF">NPIL_91061</name>
</gene>
<dbReference type="Gene3D" id="3.30.420.10">
    <property type="entry name" value="Ribonuclease H-like superfamily/Ribonuclease H"/>
    <property type="match status" value="1"/>
</dbReference>